<dbReference type="EMBL" id="LQOF01000354">
    <property type="protein sequence ID" value="KXT66108.1"/>
    <property type="molecule type" value="Genomic_DNA"/>
</dbReference>
<dbReference type="GO" id="GO:0016787">
    <property type="term" value="F:hydrolase activity"/>
    <property type="evidence" value="ECO:0007669"/>
    <property type="project" value="UniProtKB-KW"/>
</dbReference>
<gene>
    <name evidence="3" type="ORF">SGADD02_01786</name>
    <name evidence="4" type="ORF">SGADD03_00199</name>
</gene>
<evidence type="ECO:0000313" key="4">
    <source>
        <dbReference type="EMBL" id="KXU10390.1"/>
    </source>
</evidence>
<dbReference type="PANTHER" id="PTHR48081">
    <property type="entry name" value="AB HYDROLASE SUPERFAMILY PROTEIN C4A8.06C"/>
    <property type="match status" value="1"/>
</dbReference>
<dbReference type="RefSeq" id="WP_061459074.1">
    <property type="nucleotide sequence ID" value="NZ_KQ968751.1"/>
</dbReference>
<evidence type="ECO:0000313" key="6">
    <source>
        <dbReference type="Proteomes" id="UP000071927"/>
    </source>
</evidence>
<reference evidence="5 6" key="1">
    <citation type="submission" date="2016-01" db="EMBL/GenBank/DDBJ databases">
        <title>Highly variable Streptococcus oralis are common among viridans streptococci isolated from primates.</title>
        <authorList>
            <person name="Denapaite D."/>
            <person name="Rieger M."/>
            <person name="Koendgen S."/>
            <person name="Brueckner R."/>
            <person name="Ochigava I."/>
            <person name="Kappeler P."/>
            <person name="Maetz-Rensing K."/>
            <person name="Leendertz F."/>
            <person name="Hakenbeck R."/>
        </authorList>
    </citation>
    <scope>NUCLEOTIDE SEQUENCE [LARGE SCALE GENOMIC DNA]</scope>
    <source>
        <strain evidence="3 5">DD02</strain>
        <strain evidence="4 6">DD03</strain>
    </source>
</reference>
<dbReference type="EMBL" id="LQXV01000069">
    <property type="protein sequence ID" value="KXU10390.1"/>
    <property type="molecule type" value="Genomic_DNA"/>
</dbReference>
<evidence type="ECO:0000313" key="3">
    <source>
        <dbReference type="EMBL" id="KXT66108.1"/>
    </source>
</evidence>
<dbReference type="Proteomes" id="UP000070198">
    <property type="component" value="Unassembled WGS sequence"/>
</dbReference>
<keyword evidence="1" id="KW-0378">Hydrolase</keyword>
<evidence type="ECO:0000313" key="5">
    <source>
        <dbReference type="Proteomes" id="UP000070198"/>
    </source>
</evidence>
<dbReference type="InterPro" id="IPR029058">
    <property type="entry name" value="AB_hydrolase_fold"/>
</dbReference>
<name>A0A139R6H4_9STRE</name>
<dbReference type="PANTHER" id="PTHR48081:SF6">
    <property type="entry name" value="PEPTIDASE S9 PROLYL OLIGOPEPTIDASE CATALYTIC DOMAIN-CONTAINING PROTEIN"/>
    <property type="match status" value="1"/>
</dbReference>
<sequence>MLYKEFLITDQNGNQATLTTYILENSPELKVEKRPALLICPGGGYQMTSDREAEPIAVKLLQYGFATFVLRYSVAPVRYPSSLVQVAKAVAFIRENAVPWGIDTQKIVVAGFSAGGHLAANLGVDWASDILKQALGDDVEQWKPNAILLAYPVISSGSFAHIDSFKQLLGDDFEQLAKYLSLENKVSSQTPPTFLWHTGEDELVPAENSLAFVQALRKYHIPVEYHLFSYGGHGLSLGSEASAAPNGYGIEENIQPWVDLFVQWFKKLPSQKKNSH</sequence>
<dbReference type="InterPro" id="IPR049492">
    <property type="entry name" value="BD-FAE-like_dom"/>
</dbReference>
<proteinExistence type="predicted"/>
<dbReference type="SUPFAM" id="SSF53474">
    <property type="entry name" value="alpha/beta-Hydrolases"/>
    <property type="match status" value="1"/>
</dbReference>
<dbReference type="Gene3D" id="3.40.50.1820">
    <property type="entry name" value="alpha/beta hydrolase"/>
    <property type="match status" value="1"/>
</dbReference>
<comment type="caution">
    <text evidence="4">The sequence shown here is derived from an EMBL/GenBank/DDBJ whole genome shotgun (WGS) entry which is preliminary data.</text>
</comment>
<feature type="domain" description="BD-FAE-like" evidence="2">
    <location>
        <begin position="28"/>
        <end position="216"/>
    </location>
</feature>
<protein>
    <submittedName>
        <fullName evidence="4">Acetyl esterase family enzyme</fullName>
    </submittedName>
</protein>
<evidence type="ECO:0000256" key="1">
    <source>
        <dbReference type="ARBA" id="ARBA00022801"/>
    </source>
</evidence>
<dbReference type="InterPro" id="IPR050300">
    <property type="entry name" value="GDXG_lipolytic_enzyme"/>
</dbReference>
<dbReference type="AlphaFoldDB" id="A0A139R6H4"/>
<dbReference type="PATRIC" id="fig|315405.11.peg.2084"/>
<dbReference type="Proteomes" id="UP000071927">
    <property type="component" value="Unassembled WGS sequence"/>
</dbReference>
<organism evidence="4 6">
    <name type="scientific">Streptococcus gallolyticus</name>
    <dbReference type="NCBI Taxonomy" id="315405"/>
    <lineage>
        <taxon>Bacteria</taxon>
        <taxon>Bacillati</taxon>
        <taxon>Bacillota</taxon>
        <taxon>Bacilli</taxon>
        <taxon>Lactobacillales</taxon>
        <taxon>Streptococcaceae</taxon>
        <taxon>Streptococcus</taxon>
    </lineage>
</organism>
<dbReference type="Pfam" id="PF20434">
    <property type="entry name" value="BD-FAE"/>
    <property type="match status" value="1"/>
</dbReference>
<accession>A0A139R6H4</accession>
<evidence type="ECO:0000259" key="2">
    <source>
        <dbReference type="Pfam" id="PF20434"/>
    </source>
</evidence>